<dbReference type="CDD" id="cd00032">
    <property type="entry name" value="CASc"/>
    <property type="match status" value="1"/>
</dbReference>
<dbReference type="PROSITE" id="PS01122">
    <property type="entry name" value="CASPASE_CYS"/>
    <property type="match status" value="1"/>
</dbReference>
<dbReference type="SUPFAM" id="SSF52129">
    <property type="entry name" value="Caspase-like"/>
    <property type="match status" value="1"/>
</dbReference>
<dbReference type="GeneTree" id="ENSGT00940000162117"/>
<evidence type="ECO:0000256" key="3">
    <source>
        <dbReference type="SAM" id="Coils"/>
    </source>
</evidence>
<reference evidence="6" key="3">
    <citation type="submission" date="2025-09" db="UniProtKB">
        <authorList>
            <consortium name="Ensembl"/>
        </authorList>
    </citation>
    <scope>IDENTIFICATION</scope>
    <source>
        <strain evidence="6">breed Abyssinian</strain>
    </source>
</reference>
<evidence type="ECO:0000259" key="5">
    <source>
        <dbReference type="PROSITE" id="PS50208"/>
    </source>
</evidence>
<feature type="domain" description="Caspase family p10" evidence="4">
    <location>
        <begin position="182"/>
        <end position="269"/>
    </location>
</feature>
<keyword evidence="3" id="KW-0175">Coiled coil</keyword>
<dbReference type="PROSITE" id="PS50207">
    <property type="entry name" value="CASPASE_P10"/>
    <property type="match status" value="1"/>
</dbReference>
<organism evidence="6 7">
    <name type="scientific">Felis catus</name>
    <name type="common">Cat</name>
    <name type="synonym">Felis silvestris catus</name>
    <dbReference type="NCBI Taxonomy" id="9685"/>
    <lineage>
        <taxon>Eukaryota</taxon>
        <taxon>Metazoa</taxon>
        <taxon>Chordata</taxon>
        <taxon>Craniata</taxon>
        <taxon>Vertebrata</taxon>
        <taxon>Euteleostomi</taxon>
        <taxon>Mammalia</taxon>
        <taxon>Eutheria</taxon>
        <taxon>Laurasiatheria</taxon>
        <taxon>Carnivora</taxon>
        <taxon>Feliformia</taxon>
        <taxon>Felidae</taxon>
        <taxon>Felinae</taxon>
        <taxon>Felis</taxon>
    </lineage>
</organism>
<dbReference type="InterPro" id="IPR015917">
    <property type="entry name" value="Pept_C14A"/>
</dbReference>
<name>A0ABI8A934_FELCA</name>
<accession>A0ABI8A934</accession>
<evidence type="ECO:0000256" key="1">
    <source>
        <dbReference type="ARBA" id="ARBA00010134"/>
    </source>
</evidence>
<reference evidence="6 7" key="1">
    <citation type="submission" date="2021-02" db="EMBL/GenBank/DDBJ databases">
        <title>Safari Cat Assemblies.</title>
        <authorList>
            <person name="Bredemeyer K.R."/>
            <person name="Murphy W.J."/>
        </authorList>
    </citation>
    <scope>NUCLEOTIDE SEQUENCE [LARGE SCALE GENOMIC DNA]</scope>
</reference>
<dbReference type="SMART" id="SM00115">
    <property type="entry name" value="CASc"/>
    <property type="match status" value="1"/>
</dbReference>
<dbReference type="InterPro" id="IPR002138">
    <property type="entry name" value="Pept_C14_p10"/>
</dbReference>
<keyword evidence="7" id="KW-1185">Reference proteome</keyword>
<dbReference type="PANTHER" id="PTHR10454:SF131">
    <property type="entry name" value="CASPASE-14"/>
    <property type="match status" value="1"/>
</dbReference>
<proteinExistence type="inferred from homology"/>
<dbReference type="InterPro" id="IPR029030">
    <property type="entry name" value="Caspase-like_dom_sf"/>
</dbReference>
<protein>
    <recommendedName>
        <fullName evidence="8">Caspase 14</fullName>
    </recommendedName>
</protein>
<dbReference type="InterPro" id="IPR033139">
    <property type="entry name" value="Caspase_cys_AS"/>
</dbReference>
<dbReference type="PRINTS" id="PR00376">
    <property type="entry name" value="IL1BCENZYME"/>
</dbReference>
<evidence type="ECO:0000313" key="6">
    <source>
        <dbReference type="Ensembl" id="ENSFCTP00005055701.1"/>
    </source>
</evidence>
<feature type="coiled-coil region" evidence="3">
    <location>
        <begin position="115"/>
        <end position="142"/>
    </location>
</feature>
<dbReference type="InterPro" id="IPR011600">
    <property type="entry name" value="Pept_C14_caspase"/>
</dbReference>
<dbReference type="Proteomes" id="UP000823872">
    <property type="component" value="Chromosome A2"/>
</dbReference>
<reference evidence="6" key="2">
    <citation type="submission" date="2025-08" db="UniProtKB">
        <authorList>
            <consortium name="Ensembl"/>
        </authorList>
    </citation>
    <scope>IDENTIFICATION</scope>
    <source>
        <strain evidence="6">breed Abyssinian</strain>
    </source>
</reference>
<dbReference type="PROSITE" id="PS50208">
    <property type="entry name" value="CASPASE_P20"/>
    <property type="match status" value="1"/>
</dbReference>
<dbReference type="PANTHER" id="PTHR10454">
    <property type="entry name" value="CASPASE"/>
    <property type="match status" value="1"/>
</dbReference>
<dbReference type="Gene3D" id="3.40.50.1460">
    <property type="match status" value="1"/>
</dbReference>
<dbReference type="InterPro" id="IPR002398">
    <property type="entry name" value="Pept_C14"/>
</dbReference>
<evidence type="ECO:0000256" key="2">
    <source>
        <dbReference type="RuleBase" id="RU003971"/>
    </source>
</evidence>
<evidence type="ECO:0000259" key="4">
    <source>
        <dbReference type="PROSITE" id="PS50207"/>
    </source>
</evidence>
<dbReference type="InterPro" id="IPR001309">
    <property type="entry name" value="Pept_C14_p20"/>
</dbReference>
<comment type="similarity">
    <text evidence="1 2">Belongs to the peptidase C14A family.</text>
</comment>
<evidence type="ECO:0008006" key="8">
    <source>
        <dbReference type="Google" id="ProtNLM"/>
    </source>
</evidence>
<dbReference type="Ensembl" id="ENSFCTT00005079903.1">
    <property type="protein sequence ID" value="ENSFCTP00005055701.1"/>
    <property type="gene ID" value="ENSFCTG00005028357.1"/>
</dbReference>
<feature type="domain" description="Caspase family p20" evidence="5">
    <location>
        <begin position="56"/>
        <end position="163"/>
    </location>
</feature>
<sequence length="269" mass="30780">MSQQIYITNSYKYDQPRVQRAGLRIRGNMSNPQPLEEVYDMSGARLALTLCVTKARKGSEADLDALERMFQQLGFESTMKRNPTAQQFQEELENFQQAMDARDDFISCAFVVLMAHGLEGRLKGEDEKMVELENLFEVLNNKNCRALRAKPKVYIVQACRGEHRDPGETVSGDDIVMVAKDSPQTIPTYTDTLHIYSTVEGYIAYRHDKEGSCFIQTLVDVFTERKGPILELLTEVTRRMAEAELIQEGKARKVNPEIQSTLRKRLYLQ</sequence>
<gene>
    <name evidence="6" type="primary">CASP14</name>
</gene>
<evidence type="ECO:0000313" key="7">
    <source>
        <dbReference type="Proteomes" id="UP000823872"/>
    </source>
</evidence>
<dbReference type="Pfam" id="PF00656">
    <property type="entry name" value="Peptidase_C14"/>
    <property type="match status" value="1"/>
</dbReference>